<gene>
    <name evidence="2" type="ORF">LFAB_01365</name>
</gene>
<dbReference type="AlphaFoldDB" id="W6TAE7"/>
<accession>W6TAE7</accession>
<evidence type="ECO:0000256" key="1">
    <source>
        <dbReference type="SAM" id="Phobius"/>
    </source>
</evidence>
<keyword evidence="1" id="KW-0812">Transmembrane</keyword>
<dbReference type="HOGENOM" id="CLU_3169435_0_0_9"/>
<protein>
    <submittedName>
        <fullName evidence="2">Uncharacterized protein</fullName>
    </submittedName>
</protein>
<comment type="caution">
    <text evidence="2">The sequence shown here is derived from an EMBL/GenBank/DDBJ whole genome shotgun (WGS) entry which is preliminary data.</text>
</comment>
<name>W6TAE7_9LACO</name>
<dbReference type="EMBL" id="AWWK01000008">
    <property type="protein sequence ID" value="ETY75524.1"/>
    <property type="molecule type" value="Genomic_DNA"/>
</dbReference>
<organism evidence="2 3">
    <name type="scientific">Lactiplantibacillus fabifermentans T30PCM01</name>
    <dbReference type="NCBI Taxonomy" id="1400520"/>
    <lineage>
        <taxon>Bacteria</taxon>
        <taxon>Bacillati</taxon>
        <taxon>Bacillota</taxon>
        <taxon>Bacilli</taxon>
        <taxon>Lactobacillales</taxon>
        <taxon>Lactobacillaceae</taxon>
        <taxon>Lactiplantibacillus</taxon>
    </lineage>
</organism>
<evidence type="ECO:0000313" key="3">
    <source>
        <dbReference type="Proteomes" id="UP000019247"/>
    </source>
</evidence>
<dbReference type="PATRIC" id="fig|1400520.3.peg.268"/>
<keyword evidence="1" id="KW-1133">Transmembrane helix</keyword>
<reference evidence="2 3" key="1">
    <citation type="journal article" date="2014" name="Genome Announc.">
        <title>Genome Sequence of Lactobacillus fabifermentans Strain T30PCM01, Isolated from Fermenting Grape Marc.</title>
        <authorList>
            <person name="Treu L."/>
            <person name="Vendramin V."/>
            <person name="Bovo B."/>
            <person name="Giacomini A."/>
            <person name="Corich V."/>
            <person name="Campanaro S."/>
        </authorList>
    </citation>
    <scope>NUCLEOTIDE SEQUENCE [LARGE SCALE GENOMIC DNA]</scope>
    <source>
        <strain evidence="2 3">T30PCM01</strain>
    </source>
</reference>
<feature type="transmembrane region" description="Helical" evidence="1">
    <location>
        <begin position="23"/>
        <end position="44"/>
    </location>
</feature>
<dbReference type="Proteomes" id="UP000019247">
    <property type="component" value="Unassembled WGS sequence"/>
</dbReference>
<evidence type="ECO:0000313" key="2">
    <source>
        <dbReference type="EMBL" id="ETY75524.1"/>
    </source>
</evidence>
<sequence length="47" mass="5061">MFMLALILVGVIGWQRHNKIMLALAGVGVLGCLVLLVLLVFVLIPAM</sequence>
<keyword evidence="1" id="KW-0472">Membrane</keyword>
<proteinExistence type="predicted"/>